<evidence type="ECO:0000259" key="1">
    <source>
        <dbReference type="PROSITE" id="PS50206"/>
    </source>
</evidence>
<dbReference type="Pfam" id="PF00581">
    <property type="entry name" value="Rhodanese"/>
    <property type="match status" value="1"/>
</dbReference>
<dbReference type="EMBL" id="JACEON010000031">
    <property type="protein sequence ID" value="MBA4613938.1"/>
    <property type="molecule type" value="Genomic_DNA"/>
</dbReference>
<dbReference type="PRINTS" id="PR00778">
    <property type="entry name" value="HTHARSR"/>
</dbReference>
<protein>
    <submittedName>
        <fullName evidence="3">Metalloregulator ArsR/SmtB family transcription factor</fullName>
    </submittedName>
</protein>
<dbReference type="PROSITE" id="PS00380">
    <property type="entry name" value="RHODANESE_1"/>
    <property type="match status" value="1"/>
</dbReference>
<dbReference type="PROSITE" id="PS50206">
    <property type="entry name" value="RHODANESE_3"/>
    <property type="match status" value="1"/>
</dbReference>
<reference evidence="3 4" key="1">
    <citation type="submission" date="2020-07" db="EMBL/GenBank/DDBJ databases">
        <authorList>
            <person name="Li M."/>
        </authorList>
    </citation>
    <scope>NUCLEOTIDE SEQUENCE [LARGE SCALE GENOMIC DNA]</scope>
    <source>
        <strain evidence="3 4">DSM 23284</strain>
    </source>
</reference>
<comment type="caution">
    <text evidence="3">The sequence shown here is derived from an EMBL/GenBank/DDBJ whole genome shotgun (WGS) entry which is preliminary data.</text>
</comment>
<dbReference type="SUPFAM" id="SSF46785">
    <property type="entry name" value="Winged helix' DNA-binding domain"/>
    <property type="match status" value="1"/>
</dbReference>
<dbReference type="AlphaFoldDB" id="A0A838XZI5"/>
<dbReference type="GO" id="GO:0003700">
    <property type="term" value="F:DNA-binding transcription factor activity"/>
    <property type="evidence" value="ECO:0007669"/>
    <property type="project" value="InterPro"/>
</dbReference>
<keyword evidence="4" id="KW-1185">Reference proteome</keyword>
<dbReference type="InterPro" id="IPR050229">
    <property type="entry name" value="GlpE_sulfurtransferase"/>
</dbReference>
<feature type="domain" description="HTH arsR-type" evidence="2">
    <location>
        <begin position="3"/>
        <end position="97"/>
    </location>
</feature>
<accession>A0A838XZI5</accession>
<dbReference type="InterPro" id="IPR001307">
    <property type="entry name" value="Thiosulphate_STrfase_CS"/>
</dbReference>
<dbReference type="FunFam" id="3.40.250.10:FF:000039">
    <property type="entry name" value="ArsR family transcriptional regulator"/>
    <property type="match status" value="1"/>
</dbReference>
<sequence length="225" mass="24926">MNTHQTHIETLALLARTLGNAHRLALLEHIAQGERSVERLAELTDLSLANASQHLQHLKRAGFVQTRREGKNVLYRLGTGPIAPLLVALRDYADHQQARIHDLVADSRSHPARLEPISREELLRRMSEESVTLLDVRSEDEFALGHLPGAINIPVEELERRLAELPAKQNIVAYCRSPYCVLSVDAVAALRAHGLAAQRLANGFVDWKAAGLDVETATRVYDPGP</sequence>
<proteinExistence type="predicted"/>
<dbReference type="RefSeq" id="WP_181762136.1">
    <property type="nucleotide sequence ID" value="NZ_BMCR01000007.1"/>
</dbReference>
<organism evidence="3 4">
    <name type="scientific">Stappia taiwanensis</name>
    <dbReference type="NCBI Taxonomy" id="992267"/>
    <lineage>
        <taxon>Bacteria</taxon>
        <taxon>Pseudomonadati</taxon>
        <taxon>Pseudomonadota</taxon>
        <taxon>Alphaproteobacteria</taxon>
        <taxon>Hyphomicrobiales</taxon>
        <taxon>Stappiaceae</taxon>
        <taxon>Stappia</taxon>
    </lineage>
</organism>
<dbReference type="SUPFAM" id="SSF52821">
    <property type="entry name" value="Rhodanese/Cell cycle control phosphatase"/>
    <property type="match status" value="1"/>
</dbReference>
<dbReference type="CDD" id="cd00158">
    <property type="entry name" value="RHOD"/>
    <property type="match status" value="1"/>
</dbReference>
<dbReference type="Proteomes" id="UP000559404">
    <property type="component" value="Unassembled WGS sequence"/>
</dbReference>
<dbReference type="CDD" id="cd00090">
    <property type="entry name" value="HTH_ARSR"/>
    <property type="match status" value="1"/>
</dbReference>
<dbReference type="GO" id="GO:0004792">
    <property type="term" value="F:thiosulfate-cyanide sulfurtransferase activity"/>
    <property type="evidence" value="ECO:0007669"/>
    <property type="project" value="InterPro"/>
</dbReference>
<evidence type="ECO:0000259" key="2">
    <source>
        <dbReference type="PROSITE" id="PS50987"/>
    </source>
</evidence>
<dbReference type="Gene3D" id="1.10.10.10">
    <property type="entry name" value="Winged helix-like DNA-binding domain superfamily/Winged helix DNA-binding domain"/>
    <property type="match status" value="1"/>
</dbReference>
<dbReference type="SMART" id="SM00418">
    <property type="entry name" value="HTH_ARSR"/>
    <property type="match status" value="1"/>
</dbReference>
<dbReference type="SMART" id="SM00450">
    <property type="entry name" value="RHOD"/>
    <property type="match status" value="1"/>
</dbReference>
<dbReference type="InterPro" id="IPR036390">
    <property type="entry name" value="WH_DNA-bd_sf"/>
</dbReference>
<dbReference type="InterPro" id="IPR001845">
    <property type="entry name" value="HTH_ArsR_DNA-bd_dom"/>
</dbReference>
<evidence type="ECO:0000313" key="4">
    <source>
        <dbReference type="Proteomes" id="UP000559404"/>
    </source>
</evidence>
<feature type="domain" description="Rhodanese" evidence="1">
    <location>
        <begin position="127"/>
        <end position="216"/>
    </location>
</feature>
<dbReference type="InterPro" id="IPR011991">
    <property type="entry name" value="ArsR-like_HTH"/>
</dbReference>
<dbReference type="NCBIfam" id="NF033788">
    <property type="entry name" value="HTH_metalloreg"/>
    <property type="match status" value="1"/>
</dbReference>
<dbReference type="PANTHER" id="PTHR43031:SF1">
    <property type="entry name" value="PYRIDINE NUCLEOTIDE-DISULPHIDE OXIDOREDUCTASE"/>
    <property type="match status" value="1"/>
</dbReference>
<name>A0A838XZI5_9HYPH</name>
<dbReference type="InterPro" id="IPR036388">
    <property type="entry name" value="WH-like_DNA-bd_sf"/>
</dbReference>
<dbReference type="PANTHER" id="PTHR43031">
    <property type="entry name" value="FAD-DEPENDENT OXIDOREDUCTASE"/>
    <property type="match status" value="1"/>
</dbReference>
<dbReference type="InterPro" id="IPR001763">
    <property type="entry name" value="Rhodanese-like_dom"/>
</dbReference>
<reference evidence="3 4" key="2">
    <citation type="submission" date="2020-08" db="EMBL/GenBank/DDBJ databases">
        <title>Stappia taiwanensis sp. nov., isolated from a coastal thermal spring.</title>
        <authorList>
            <person name="Kampfer P."/>
        </authorList>
    </citation>
    <scope>NUCLEOTIDE SEQUENCE [LARGE SCALE GENOMIC DNA]</scope>
    <source>
        <strain evidence="3 4">DSM 23284</strain>
    </source>
</reference>
<dbReference type="PROSITE" id="PS50987">
    <property type="entry name" value="HTH_ARSR_2"/>
    <property type="match status" value="1"/>
</dbReference>
<gene>
    <name evidence="3" type="ORF">H1W37_19955</name>
</gene>
<dbReference type="InterPro" id="IPR036873">
    <property type="entry name" value="Rhodanese-like_dom_sf"/>
</dbReference>
<dbReference type="Pfam" id="PF12840">
    <property type="entry name" value="HTH_20"/>
    <property type="match status" value="1"/>
</dbReference>
<dbReference type="Gene3D" id="3.40.250.10">
    <property type="entry name" value="Rhodanese-like domain"/>
    <property type="match status" value="1"/>
</dbReference>
<evidence type="ECO:0000313" key="3">
    <source>
        <dbReference type="EMBL" id="MBA4613938.1"/>
    </source>
</evidence>